<evidence type="ECO:0000256" key="5">
    <source>
        <dbReference type="ARBA" id="ARBA00023303"/>
    </source>
</evidence>
<keyword evidence="5" id="KW-0407">Ion channel</keyword>
<feature type="compositionally biased region" description="Polar residues" evidence="6">
    <location>
        <begin position="957"/>
        <end position="976"/>
    </location>
</feature>
<proteinExistence type="predicted"/>
<dbReference type="Proteomes" id="UP000041254">
    <property type="component" value="Unassembled WGS sequence"/>
</dbReference>
<dbReference type="VEuPathDB" id="CryptoDB:Vbra_17760"/>
<dbReference type="OrthoDB" id="444079at2759"/>
<keyword evidence="3" id="KW-0406">Ion transport</keyword>
<feature type="region of interest" description="Disordered" evidence="6">
    <location>
        <begin position="869"/>
        <end position="1034"/>
    </location>
</feature>
<dbReference type="InterPro" id="IPR013099">
    <property type="entry name" value="K_chnl_dom"/>
</dbReference>
<protein>
    <recommendedName>
        <fullName evidence="7">Cyclic nucleotide-binding domain-containing protein</fullName>
    </recommendedName>
</protein>
<feature type="region of interest" description="Disordered" evidence="6">
    <location>
        <begin position="90"/>
        <end position="111"/>
    </location>
</feature>
<keyword evidence="2" id="KW-0631">Potassium channel</keyword>
<dbReference type="PROSITE" id="PS50042">
    <property type="entry name" value="CNMP_BINDING_3"/>
    <property type="match status" value="1"/>
</dbReference>
<feature type="region of interest" description="Disordered" evidence="6">
    <location>
        <begin position="821"/>
        <end position="856"/>
    </location>
</feature>
<dbReference type="PANTHER" id="PTHR10217">
    <property type="entry name" value="VOLTAGE AND LIGAND GATED POTASSIUM CHANNEL"/>
    <property type="match status" value="1"/>
</dbReference>
<keyword evidence="3" id="KW-0813">Transport</keyword>
<evidence type="ECO:0000256" key="1">
    <source>
        <dbReference type="ARBA" id="ARBA00022538"/>
    </source>
</evidence>
<feature type="compositionally biased region" description="Basic and acidic residues" evidence="6">
    <location>
        <begin position="1205"/>
        <end position="1217"/>
    </location>
</feature>
<reference evidence="8 9" key="1">
    <citation type="submission" date="2014-11" db="EMBL/GenBank/DDBJ databases">
        <authorList>
            <person name="Zhu J."/>
            <person name="Qi W."/>
            <person name="Song R."/>
        </authorList>
    </citation>
    <scope>NUCLEOTIDE SEQUENCE [LARGE SCALE GENOMIC DNA]</scope>
</reference>
<dbReference type="InterPro" id="IPR050818">
    <property type="entry name" value="KCNH_animal-type"/>
</dbReference>
<dbReference type="STRING" id="1169540.A0A0G4GGB3"/>
<feature type="compositionally biased region" description="Basic and acidic residues" evidence="6">
    <location>
        <begin position="915"/>
        <end position="925"/>
    </location>
</feature>
<evidence type="ECO:0000256" key="4">
    <source>
        <dbReference type="ARBA" id="ARBA00022958"/>
    </source>
</evidence>
<dbReference type="Gene3D" id="1.10.287.70">
    <property type="match status" value="1"/>
</dbReference>
<dbReference type="GO" id="GO:0005886">
    <property type="term" value="C:plasma membrane"/>
    <property type="evidence" value="ECO:0007669"/>
    <property type="project" value="TreeGrafter"/>
</dbReference>
<keyword evidence="1" id="KW-0633">Potassium transport</keyword>
<evidence type="ECO:0000256" key="2">
    <source>
        <dbReference type="ARBA" id="ARBA00022826"/>
    </source>
</evidence>
<evidence type="ECO:0000313" key="9">
    <source>
        <dbReference type="Proteomes" id="UP000041254"/>
    </source>
</evidence>
<dbReference type="SUPFAM" id="SSF81324">
    <property type="entry name" value="Voltage-gated potassium channels"/>
    <property type="match status" value="1"/>
</dbReference>
<dbReference type="InParanoid" id="A0A0G4GGB3"/>
<feature type="compositionally biased region" description="Basic residues" evidence="6">
    <location>
        <begin position="903"/>
        <end position="914"/>
    </location>
</feature>
<feature type="compositionally biased region" description="Basic and acidic residues" evidence="6">
    <location>
        <begin position="91"/>
        <end position="101"/>
    </location>
</feature>
<dbReference type="PRINTS" id="PR01463">
    <property type="entry name" value="EAGCHANLFMLY"/>
</dbReference>
<evidence type="ECO:0000259" key="7">
    <source>
        <dbReference type="PROSITE" id="PS50042"/>
    </source>
</evidence>
<sequence>MDGKSSADAVPIGVEILLPSRPPVRKVTDLLQWDADATFLDMLSKLKMSEDKPSDGSGSDHIRVELDASSSDEDGLHVVCKVAVKVSRSISSDKDEREESARFPPLAHGSHAGGPMRAHAWPFQWFDVCIGAKLRQTVLSLDARFIRYTAADNHTPSISDNAPSGDTSRTMMEDVQLHHPELSDINEEAVHKHSYGRHTHTMGSMATMASLPEIYGAASPSPYQQAAYTSMAFGSGSTLSIGTMTPPVGYHGMTLQPMPTHKLSSEKRRLTFNIEESSGDEGSSDEGNHPAGQRAEKGDTSGPATDQDNEKKTKSPSRLFSDLRLRYSQSGGRLTTALAADDDERKRALPPLILVPEKRMPWDICCLLVIFYQTIFIPFDLAFGIDGTRYAYVFLILHHCFDVLWVVDICLNFFSRLLRILKFRNIVNRLQDFLFDTTFVDFKFFPLVVESFEIAFLMIVVAHWNACIFYMVGTQRAVTAADLGRELQDGTLGSGDLTWVEYYELDAANLFSQYVAALYWSLTTLSTVGYGDFVPQTRNERLYLRLRRVPYELQSRIKRFLAYKFESEQTTQMEGALSCLLTDSLKNEVAYDVYHTTLRAFPLFESVKRQVMTQLCRICKCRIMARGDVLLNEGVISRSMFFLTKGRMIATSRNNAQEGEDGEYDCDDALCSPSFFGAKSLFEDHVMRVTLKCATFCDLVEIERGDLLSVVMMFPKLQRKYVTIAEQVRVGDYRSLEVRCSYCGPARHRTEDCPYRVSSFLPHNHCKTKRSLFSVHRSCMRRCCPCLWGNKSSRKKTREFPVSFSTEGLDQMEHEACDKDAPMEQQSNEDSTTANPTPINHSPPSRFSMSGQGGSSAVMCRIDENEVSLDTISEKGSPLTSRPATFARRKSASSSDLLADKSHRSKARTRHGERKGREKEYRMDKEEGEVSGSIDDLRNNRQTVTEPSHGEARPRSKGQSGSFLFRTSNSGVSQRSRASKDSRRAPSTASTGHWSPARVKAKLQLMRRPFDGRARRASYPRTSDGPPSPMVVRRHQVRRSQSLYEPCEPSEMAVQAAMMAASSLTQMPSGICSNVPMGSCFPMSASPIPGFFPHAGQYPYPALTHASLPYQHYRRASVASPSPSGVSRHMMPVLAHTPLQPFMVPPQHGVLHGGLTPQDTIESVERFQSDNEMIESEPSLQQRNGQQGDDHGGRRGVHRAASTTELDKRRPSDREAQ</sequence>
<dbReference type="InterPro" id="IPR014710">
    <property type="entry name" value="RmlC-like_jellyroll"/>
</dbReference>
<gene>
    <name evidence="8" type="ORF">Vbra_17760</name>
</gene>
<dbReference type="SUPFAM" id="SSF51206">
    <property type="entry name" value="cAMP-binding domain-like"/>
    <property type="match status" value="1"/>
</dbReference>
<dbReference type="CDD" id="cd00038">
    <property type="entry name" value="CAP_ED"/>
    <property type="match status" value="1"/>
</dbReference>
<dbReference type="GO" id="GO:0034702">
    <property type="term" value="C:monoatomic ion channel complex"/>
    <property type="evidence" value="ECO:0007669"/>
    <property type="project" value="UniProtKB-KW"/>
</dbReference>
<dbReference type="GO" id="GO:0005249">
    <property type="term" value="F:voltage-gated potassium channel activity"/>
    <property type="evidence" value="ECO:0007669"/>
    <property type="project" value="InterPro"/>
</dbReference>
<dbReference type="GO" id="GO:0042391">
    <property type="term" value="P:regulation of membrane potential"/>
    <property type="evidence" value="ECO:0007669"/>
    <property type="project" value="TreeGrafter"/>
</dbReference>
<dbReference type="EMBL" id="CDMY01000656">
    <property type="protein sequence ID" value="CEM28664.1"/>
    <property type="molecule type" value="Genomic_DNA"/>
</dbReference>
<dbReference type="PANTHER" id="PTHR10217:SF435">
    <property type="entry name" value="POTASSIUM VOLTAGE-GATED CHANNEL PROTEIN EAG"/>
    <property type="match status" value="1"/>
</dbReference>
<organism evidence="8 9">
    <name type="scientific">Vitrella brassicaformis (strain CCMP3155)</name>
    <dbReference type="NCBI Taxonomy" id="1169540"/>
    <lineage>
        <taxon>Eukaryota</taxon>
        <taxon>Sar</taxon>
        <taxon>Alveolata</taxon>
        <taxon>Colpodellida</taxon>
        <taxon>Vitrellaceae</taxon>
        <taxon>Vitrella</taxon>
    </lineage>
</organism>
<dbReference type="AlphaFoldDB" id="A0A0G4GGB3"/>
<keyword evidence="4" id="KW-0630">Potassium</keyword>
<dbReference type="OMA" id="RICKCRI"/>
<feature type="region of interest" description="Disordered" evidence="6">
    <location>
        <begin position="276"/>
        <end position="316"/>
    </location>
</feature>
<keyword evidence="9" id="KW-1185">Reference proteome</keyword>
<feature type="compositionally biased region" description="Polar residues" evidence="6">
    <location>
        <begin position="824"/>
        <end position="850"/>
    </location>
</feature>
<evidence type="ECO:0000313" key="8">
    <source>
        <dbReference type="EMBL" id="CEM28664.1"/>
    </source>
</evidence>
<dbReference type="InterPro" id="IPR003938">
    <property type="entry name" value="K_chnl_volt-dep_EAG/ELK/ERG"/>
</dbReference>
<feature type="region of interest" description="Disordered" evidence="6">
    <location>
        <begin position="1166"/>
        <end position="1217"/>
    </location>
</feature>
<dbReference type="InterPro" id="IPR018490">
    <property type="entry name" value="cNMP-bd_dom_sf"/>
</dbReference>
<evidence type="ECO:0000256" key="3">
    <source>
        <dbReference type="ARBA" id="ARBA00022882"/>
    </source>
</evidence>
<feature type="domain" description="Cyclic nucleotide-binding" evidence="7">
    <location>
        <begin position="603"/>
        <end position="720"/>
    </location>
</feature>
<name>A0A0G4GGB3_VITBC</name>
<dbReference type="Gene3D" id="2.60.120.10">
    <property type="entry name" value="Jelly Rolls"/>
    <property type="match status" value="1"/>
</dbReference>
<dbReference type="SMART" id="SM00100">
    <property type="entry name" value="cNMP"/>
    <property type="match status" value="1"/>
</dbReference>
<accession>A0A0G4GGB3</accession>
<dbReference type="Pfam" id="PF07885">
    <property type="entry name" value="Ion_trans_2"/>
    <property type="match status" value="1"/>
</dbReference>
<evidence type="ECO:0000256" key="6">
    <source>
        <dbReference type="SAM" id="MobiDB-lite"/>
    </source>
</evidence>
<keyword evidence="3" id="KW-0851">Voltage-gated channel</keyword>
<dbReference type="InterPro" id="IPR000595">
    <property type="entry name" value="cNMP-bd_dom"/>
</dbReference>